<dbReference type="PANTHER" id="PTHR27008">
    <property type="entry name" value="OS04G0122200 PROTEIN"/>
    <property type="match status" value="1"/>
</dbReference>
<gene>
    <name evidence="8" type="ORF">Taro_047274</name>
</gene>
<dbReference type="OrthoDB" id="676979at2759"/>
<reference evidence="8" key="1">
    <citation type="submission" date="2017-07" db="EMBL/GenBank/DDBJ databases">
        <title>Taro Niue Genome Assembly and Annotation.</title>
        <authorList>
            <person name="Atibalentja N."/>
            <person name="Keating K."/>
            <person name="Fields C.J."/>
        </authorList>
    </citation>
    <scope>NUCLEOTIDE SEQUENCE</scope>
    <source>
        <strain evidence="8">Niue_2</strain>
        <tissue evidence="8">Leaf</tissue>
    </source>
</reference>
<evidence type="ECO:0000256" key="5">
    <source>
        <dbReference type="ARBA" id="ARBA00022989"/>
    </source>
</evidence>
<evidence type="ECO:0000259" key="7">
    <source>
        <dbReference type="PROSITE" id="PS50011"/>
    </source>
</evidence>
<dbReference type="Proteomes" id="UP000652761">
    <property type="component" value="Unassembled WGS sequence"/>
</dbReference>
<dbReference type="SMART" id="SM00220">
    <property type="entry name" value="S_TKc"/>
    <property type="match status" value="1"/>
</dbReference>
<dbReference type="Pfam" id="PF00069">
    <property type="entry name" value="Pkinase"/>
    <property type="match status" value="1"/>
</dbReference>
<organism evidence="8 9">
    <name type="scientific">Colocasia esculenta</name>
    <name type="common">Wild taro</name>
    <name type="synonym">Arum esculentum</name>
    <dbReference type="NCBI Taxonomy" id="4460"/>
    <lineage>
        <taxon>Eukaryota</taxon>
        <taxon>Viridiplantae</taxon>
        <taxon>Streptophyta</taxon>
        <taxon>Embryophyta</taxon>
        <taxon>Tracheophyta</taxon>
        <taxon>Spermatophyta</taxon>
        <taxon>Magnoliopsida</taxon>
        <taxon>Liliopsida</taxon>
        <taxon>Araceae</taxon>
        <taxon>Aroideae</taxon>
        <taxon>Colocasieae</taxon>
        <taxon>Colocasia</taxon>
    </lineage>
</organism>
<protein>
    <recommendedName>
        <fullName evidence="7">Protein kinase domain-containing protein</fullName>
    </recommendedName>
</protein>
<evidence type="ECO:0000256" key="6">
    <source>
        <dbReference type="ARBA" id="ARBA00023136"/>
    </source>
</evidence>
<dbReference type="InterPro" id="IPR011009">
    <property type="entry name" value="Kinase-like_dom_sf"/>
</dbReference>
<keyword evidence="5" id="KW-1133">Transmembrane helix</keyword>
<comment type="caution">
    <text evidence="8">The sequence shown here is derived from an EMBL/GenBank/DDBJ whole genome shotgun (WGS) entry which is preliminary data.</text>
</comment>
<proteinExistence type="predicted"/>
<dbReference type="PROSITE" id="PS00108">
    <property type="entry name" value="PROTEIN_KINASE_ST"/>
    <property type="match status" value="1"/>
</dbReference>
<evidence type="ECO:0000256" key="3">
    <source>
        <dbReference type="ARBA" id="ARBA00022692"/>
    </source>
</evidence>
<feature type="domain" description="Protein kinase" evidence="7">
    <location>
        <begin position="60"/>
        <end position="252"/>
    </location>
</feature>
<dbReference type="GO" id="GO:0004672">
    <property type="term" value="F:protein kinase activity"/>
    <property type="evidence" value="ECO:0007669"/>
    <property type="project" value="InterPro"/>
</dbReference>
<dbReference type="EMBL" id="NMUH01006056">
    <property type="protein sequence ID" value="MQM14343.1"/>
    <property type="molecule type" value="Genomic_DNA"/>
</dbReference>
<dbReference type="GO" id="GO:0016020">
    <property type="term" value="C:membrane"/>
    <property type="evidence" value="ECO:0007669"/>
    <property type="project" value="UniProtKB-SubCell"/>
</dbReference>
<dbReference type="SUPFAM" id="SSF56112">
    <property type="entry name" value="Protein kinase-like (PK-like)"/>
    <property type="match status" value="1"/>
</dbReference>
<evidence type="ECO:0000256" key="1">
    <source>
        <dbReference type="ARBA" id="ARBA00004370"/>
    </source>
</evidence>
<keyword evidence="3" id="KW-0812">Transmembrane</keyword>
<dbReference type="SUPFAM" id="SSF52058">
    <property type="entry name" value="L domain-like"/>
    <property type="match status" value="1"/>
</dbReference>
<dbReference type="InterPro" id="IPR000719">
    <property type="entry name" value="Prot_kinase_dom"/>
</dbReference>
<keyword evidence="4" id="KW-0677">Repeat</keyword>
<dbReference type="InterPro" id="IPR051809">
    <property type="entry name" value="Plant_receptor-like_S/T_kinase"/>
</dbReference>
<accession>A0A843WSE7</accession>
<keyword evidence="6" id="KW-0472">Membrane</keyword>
<dbReference type="Gene3D" id="1.10.510.10">
    <property type="entry name" value="Transferase(Phosphotransferase) domain 1"/>
    <property type="match status" value="1"/>
</dbReference>
<evidence type="ECO:0000256" key="2">
    <source>
        <dbReference type="ARBA" id="ARBA00022614"/>
    </source>
</evidence>
<keyword evidence="9" id="KW-1185">Reference proteome</keyword>
<name>A0A843WSE7_COLES</name>
<dbReference type="GO" id="GO:0005524">
    <property type="term" value="F:ATP binding"/>
    <property type="evidence" value="ECO:0007669"/>
    <property type="project" value="InterPro"/>
</dbReference>
<keyword evidence="2" id="KW-0433">Leucine-rich repeat</keyword>
<dbReference type="PANTHER" id="PTHR27008:SF499">
    <property type="entry name" value="OS06G0581500 PROTEIN"/>
    <property type="match status" value="1"/>
</dbReference>
<evidence type="ECO:0000256" key="4">
    <source>
        <dbReference type="ARBA" id="ARBA00022737"/>
    </source>
</evidence>
<comment type="subcellular location">
    <subcellularLocation>
        <location evidence="1">Membrane</location>
    </subcellularLocation>
</comment>
<evidence type="ECO:0000313" key="9">
    <source>
        <dbReference type="Proteomes" id="UP000652761"/>
    </source>
</evidence>
<dbReference type="AlphaFoldDB" id="A0A843WSE7"/>
<dbReference type="InterPro" id="IPR008271">
    <property type="entry name" value="Ser/Thr_kinase_AS"/>
</dbReference>
<sequence>MPPSMTRIQRAVNMLQAREPKHWKFLTSLTNCTQLRLFSIMINELQGEQPNSISNFSTTLQELIVGANQISGSIPLGIGNLVGLTKAVKVLNVRRRGALKSFKSECEALRNIRHQNLVKIISVCSSVDFSGNDFKALVYEFFPNGSLEKWMHIESTEGIRILNFAERLSIAMDVASVLDYLHSYGDSPIVHCDLKPSNILLDGNMMAHVGDFGVDIVIADSKVGNTFATSTLKSAMLALGLPVTKFDNVVIR</sequence>
<evidence type="ECO:0000313" key="8">
    <source>
        <dbReference type="EMBL" id="MQM14343.1"/>
    </source>
</evidence>
<dbReference type="PROSITE" id="PS50011">
    <property type="entry name" value="PROTEIN_KINASE_DOM"/>
    <property type="match status" value="1"/>
</dbReference>